<dbReference type="AlphaFoldDB" id="A0A951M6M0"/>
<evidence type="ECO:0000313" key="6">
    <source>
        <dbReference type="Proteomes" id="UP000727490"/>
    </source>
</evidence>
<gene>
    <name evidence="5" type="ORF">EGN73_01770</name>
</gene>
<dbReference type="PANTHER" id="PTHR47366:SF1">
    <property type="entry name" value="TWO-ON-TWO HEMOGLOBIN-3"/>
    <property type="match status" value="1"/>
</dbReference>
<protein>
    <submittedName>
        <fullName evidence="5">Cyanoglobin</fullName>
    </submittedName>
</protein>
<keyword evidence="1" id="KW-0813">Transport</keyword>
<dbReference type="InterPro" id="IPR044203">
    <property type="entry name" value="GlbO/GLB3-like"/>
</dbReference>
<dbReference type="CDD" id="cd08917">
    <property type="entry name" value="TrHb2_O"/>
    <property type="match status" value="1"/>
</dbReference>
<proteinExistence type="predicted"/>
<keyword evidence="3" id="KW-0479">Metal-binding</keyword>
<dbReference type="GO" id="GO:0046872">
    <property type="term" value="F:metal ion binding"/>
    <property type="evidence" value="ECO:0007669"/>
    <property type="project" value="UniProtKB-KW"/>
</dbReference>
<evidence type="ECO:0000256" key="2">
    <source>
        <dbReference type="ARBA" id="ARBA00022617"/>
    </source>
</evidence>
<dbReference type="PANTHER" id="PTHR47366">
    <property type="entry name" value="TWO-ON-TWO HEMOGLOBIN-3"/>
    <property type="match status" value="1"/>
</dbReference>
<name>A0A951M6M0_9BACT</name>
<evidence type="ECO:0000256" key="4">
    <source>
        <dbReference type="ARBA" id="ARBA00023004"/>
    </source>
</evidence>
<dbReference type="Pfam" id="PF01152">
    <property type="entry name" value="Bac_globin"/>
    <property type="match status" value="1"/>
</dbReference>
<sequence length="125" mass="15051">MNSGESIYESLGEEKIKSLVHEFYIQVRQTPDLRKLYPDEDLTDAEERLFLFLLHVFGGPHTYLEKRGHPMLRRRHFQWAIDGKMRNLWLNCMFKAMDKTEMDIPVREQMMSYFIKVANHMINKE</sequence>
<dbReference type="InterPro" id="IPR019795">
    <property type="entry name" value="Globin_bac-like_CS"/>
</dbReference>
<comment type="caution">
    <text evidence="5">The sequence shown here is derived from an EMBL/GenBank/DDBJ whole genome shotgun (WGS) entry which is preliminary data.</text>
</comment>
<organism evidence="5 6">
    <name type="scientific">Arthrospiribacter ruber</name>
    <dbReference type="NCBI Taxonomy" id="2487934"/>
    <lineage>
        <taxon>Bacteria</taxon>
        <taxon>Pseudomonadati</taxon>
        <taxon>Bacteroidota</taxon>
        <taxon>Cytophagia</taxon>
        <taxon>Cytophagales</taxon>
        <taxon>Cyclobacteriaceae</taxon>
        <taxon>Arthrospiribacter</taxon>
    </lineage>
</organism>
<evidence type="ECO:0000256" key="3">
    <source>
        <dbReference type="ARBA" id="ARBA00022723"/>
    </source>
</evidence>
<evidence type="ECO:0000313" key="5">
    <source>
        <dbReference type="EMBL" id="MBW3466541.1"/>
    </source>
</evidence>
<dbReference type="InterPro" id="IPR001486">
    <property type="entry name" value="Hemoglobin_trunc"/>
</dbReference>
<dbReference type="RefSeq" id="WP_219286508.1">
    <property type="nucleotide sequence ID" value="NZ_RPHB01000001.1"/>
</dbReference>
<dbReference type="GO" id="GO:0005344">
    <property type="term" value="F:oxygen carrier activity"/>
    <property type="evidence" value="ECO:0007669"/>
    <property type="project" value="InterPro"/>
</dbReference>
<keyword evidence="2" id="KW-0349">Heme</keyword>
<keyword evidence="6" id="KW-1185">Reference proteome</keyword>
<reference evidence="5 6" key="1">
    <citation type="journal article" date="2020" name="Syst. Appl. Microbiol.">
        <title>Arthrospiribacter ruber gen. nov., sp. nov., a novel bacterium isolated from Arthrospira cultures.</title>
        <authorList>
            <person name="Waleron M."/>
            <person name="Misztak A."/>
            <person name="Waleron M.M."/>
            <person name="Furmaniak M."/>
            <person name="Mrozik A."/>
            <person name="Waleron K."/>
        </authorList>
    </citation>
    <scope>NUCLEOTIDE SEQUENCE [LARGE SCALE GENOMIC DNA]</scope>
    <source>
        <strain evidence="5 6">DPMB0001</strain>
    </source>
</reference>
<dbReference type="Proteomes" id="UP000727490">
    <property type="component" value="Unassembled WGS sequence"/>
</dbReference>
<accession>A0A951M6M0</accession>
<dbReference type="GO" id="GO:0019825">
    <property type="term" value="F:oxygen binding"/>
    <property type="evidence" value="ECO:0007669"/>
    <property type="project" value="InterPro"/>
</dbReference>
<keyword evidence="4" id="KW-0408">Iron</keyword>
<evidence type="ECO:0000256" key="1">
    <source>
        <dbReference type="ARBA" id="ARBA00022448"/>
    </source>
</evidence>
<dbReference type="EMBL" id="RPHB01000001">
    <property type="protein sequence ID" value="MBW3466541.1"/>
    <property type="molecule type" value="Genomic_DNA"/>
</dbReference>
<dbReference type="PROSITE" id="PS01213">
    <property type="entry name" value="GLOBIN_FAM_2"/>
    <property type="match status" value="1"/>
</dbReference>